<dbReference type="EMBL" id="BGZK01001961">
    <property type="protein sequence ID" value="GBP88848.1"/>
    <property type="molecule type" value="Genomic_DNA"/>
</dbReference>
<keyword evidence="3" id="KW-1185">Reference proteome</keyword>
<protein>
    <submittedName>
        <fullName evidence="2">Uncharacterized protein</fullName>
    </submittedName>
</protein>
<sequence>MVVLQSARQIKWRDSRRAGGGAPRQLPGHSDTTHKKLTSVGINYEKFIAKTCPSSGVEPRDTGVRNGCSPPAHGGRRTRAFYDGGQRRERGQRPVRRGRIGLRYSVPFCCSKMILIMRAVSGDASHRGPRAQPAY</sequence>
<accession>A0A4C1ZM63</accession>
<feature type="region of interest" description="Disordered" evidence="1">
    <location>
        <begin position="1"/>
        <end position="34"/>
    </location>
</feature>
<dbReference type="Proteomes" id="UP000299102">
    <property type="component" value="Unassembled WGS sequence"/>
</dbReference>
<gene>
    <name evidence="2" type="ORF">EVAR_65841_1</name>
</gene>
<organism evidence="2 3">
    <name type="scientific">Eumeta variegata</name>
    <name type="common">Bagworm moth</name>
    <name type="synonym">Eumeta japonica</name>
    <dbReference type="NCBI Taxonomy" id="151549"/>
    <lineage>
        <taxon>Eukaryota</taxon>
        <taxon>Metazoa</taxon>
        <taxon>Ecdysozoa</taxon>
        <taxon>Arthropoda</taxon>
        <taxon>Hexapoda</taxon>
        <taxon>Insecta</taxon>
        <taxon>Pterygota</taxon>
        <taxon>Neoptera</taxon>
        <taxon>Endopterygota</taxon>
        <taxon>Lepidoptera</taxon>
        <taxon>Glossata</taxon>
        <taxon>Ditrysia</taxon>
        <taxon>Tineoidea</taxon>
        <taxon>Psychidae</taxon>
        <taxon>Oiketicinae</taxon>
        <taxon>Eumeta</taxon>
    </lineage>
</organism>
<evidence type="ECO:0000256" key="1">
    <source>
        <dbReference type="SAM" id="MobiDB-lite"/>
    </source>
</evidence>
<evidence type="ECO:0000313" key="2">
    <source>
        <dbReference type="EMBL" id="GBP88848.1"/>
    </source>
</evidence>
<comment type="caution">
    <text evidence="2">The sequence shown here is derived from an EMBL/GenBank/DDBJ whole genome shotgun (WGS) entry which is preliminary data.</text>
</comment>
<reference evidence="2 3" key="1">
    <citation type="journal article" date="2019" name="Commun. Biol.">
        <title>The bagworm genome reveals a unique fibroin gene that provides high tensile strength.</title>
        <authorList>
            <person name="Kono N."/>
            <person name="Nakamura H."/>
            <person name="Ohtoshi R."/>
            <person name="Tomita M."/>
            <person name="Numata K."/>
            <person name="Arakawa K."/>
        </authorList>
    </citation>
    <scope>NUCLEOTIDE SEQUENCE [LARGE SCALE GENOMIC DNA]</scope>
</reference>
<feature type="region of interest" description="Disordered" evidence="1">
    <location>
        <begin position="54"/>
        <end position="92"/>
    </location>
</feature>
<dbReference type="AlphaFoldDB" id="A0A4C1ZM63"/>
<evidence type="ECO:0000313" key="3">
    <source>
        <dbReference type="Proteomes" id="UP000299102"/>
    </source>
</evidence>
<proteinExistence type="predicted"/>
<name>A0A4C1ZM63_EUMVA</name>